<feature type="compositionally biased region" description="Low complexity" evidence="1">
    <location>
        <begin position="98"/>
        <end position="117"/>
    </location>
</feature>
<accession>A0ABR3Q0H5</accession>
<comment type="caution">
    <text evidence="2">The sequence shown here is derived from an EMBL/GenBank/DDBJ whole genome shotgun (WGS) entry which is preliminary data.</text>
</comment>
<dbReference type="RefSeq" id="XP_069207891.1">
    <property type="nucleotide sequence ID" value="XM_069353249.1"/>
</dbReference>
<gene>
    <name evidence="2" type="ORF">Q8F55_004744</name>
</gene>
<organism evidence="2 3">
    <name type="scientific">Vanrija albida</name>
    <dbReference type="NCBI Taxonomy" id="181172"/>
    <lineage>
        <taxon>Eukaryota</taxon>
        <taxon>Fungi</taxon>
        <taxon>Dikarya</taxon>
        <taxon>Basidiomycota</taxon>
        <taxon>Agaricomycotina</taxon>
        <taxon>Tremellomycetes</taxon>
        <taxon>Trichosporonales</taxon>
        <taxon>Trichosporonaceae</taxon>
        <taxon>Vanrija</taxon>
    </lineage>
</organism>
<keyword evidence="3" id="KW-1185">Reference proteome</keyword>
<reference evidence="2 3" key="1">
    <citation type="submission" date="2023-08" db="EMBL/GenBank/DDBJ databases">
        <title>Annotated Genome Sequence of Vanrija albida AlHP1.</title>
        <authorList>
            <person name="Herzog R."/>
        </authorList>
    </citation>
    <scope>NUCLEOTIDE SEQUENCE [LARGE SCALE GENOMIC DNA]</scope>
    <source>
        <strain evidence="2 3">AlHP1</strain>
    </source>
</reference>
<dbReference type="Proteomes" id="UP001565368">
    <property type="component" value="Unassembled WGS sequence"/>
</dbReference>
<dbReference type="InterPro" id="IPR038422">
    <property type="entry name" value="Cut8/Sts1_sf"/>
</dbReference>
<proteinExistence type="predicted"/>
<name>A0ABR3Q0H5_9TREE</name>
<protein>
    <submittedName>
        <fullName evidence="2">Uncharacterized protein</fullName>
    </submittedName>
</protein>
<feature type="compositionally biased region" description="Basic residues" evidence="1">
    <location>
        <begin position="80"/>
        <end position="97"/>
    </location>
</feature>
<dbReference type="GeneID" id="95985787"/>
<sequence length="400" mass="43186">MIGFGAPATMSPLGFGFGQPAHLVAARSPGAISGFGGGNSGWGSPGPSTGSPLKPFPVNTRLAPARLSGSTSAPPSPSPHHQHHHQHHSTAQKRTRRTSSLSPSPSSSPSPLGSPRLSLRRRHVDDEEIEERPERRMAKIKRMRKEAQESVQEDRPDVGLLLASMPPTSHLPILLELLQENPALAPRVLRSMPTPPLPNVLETLERIVAKIGKAAGSWEQQSGYVATRRWNRVEEHVQAWAKSASTYLKFFTTNASSASTPTEPQTIYHLLHALTTTIVQILAIVPAGPPTSAKEFLDLANSVLSSWSDWVSALSEEVNQRGGMFPQSTVQNWADGINALAVASPSAPAAPAPVFSSWSTPMTLPNAPVEPNPYIEGFRIALQPLRERFVNELGWLVARP</sequence>
<dbReference type="EMBL" id="JBBXJM010000004">
    <property type="protein sequence ID" value="KAL1407947.1"/>
    <property type="molecule type" value="Genomic_DNA"/>
</dbReference>
<feature type="region of interest" description="Disordered" evidence="1">
    <location>
        <begin position="36"/>
        <end position="152"/>
    </location>
</feature>
<evidence type="ECO:0000313" key="3">
    <source>
        <dbReference type="Proteomes" id="UP001565368"/>
    </source>
</evidence>
<evidence type="ECO:0000313" key="2">
    <source>
        <dbReference type="EMBL" id="KAL1407947.1"/>
    </source>
</evidence>
<evidence type="ECO:0000256" key="1">
    <source>
        <dbReference type="SAM" id="MobiDB-lite"/>
    </source>
</evidence>
<dbReference type="Gene3D" id="1.20.58.1590">
    <property type="entry name" value="Tethering factor for nuclear proteasome Cut8/Sts1"/>
    <property type="match status" value="1"/>
</dbReference>